<dbReference type="EMBL" id="LR590484">
    <property type="protein sequence ID" value="VTR42790.1"/>
    <property type="molecule type" value="Genomic_DNA"/>
</dbReference>
<reference evidence="2 3" key="1">
    <citation type="submission" date="2019-05" db="EMBL/GenBank/DDBJ databases">
        <authorList>
            <consortium name="Pathogen Informatics"/>
        </authorList>
    </citation>
    <scope>NUCLEOTIDE SEQUENCE [LARGE SCALE GENOMIC DNA]</scope>
    <source>
        <strain evidence="2 3">NCTC11429</strain>
    </source>
</reference>
<keyword evidence="1" id="KW-0732">Signal</keyword>
<protein>
    <submittedName>
        <fullName evidence="2">Uncharacterized protein</fullName>
    </submittedName>
</protein>
<sequence length="66" mass="7138">MVHLFNALIILLVVGAAAIATNPPAGQDRKSVTANALGEHREYPKGKLFPVRSFQGNARIQNNLLD</sequence>
<dbReference type="AlphaFoldDB" id="A0A4U9V828"/>
<name>A0A4U9V828_9SPHI</name>
<dbReference type="KEGG" id="stha:NCTC11429_02750"/>
<gene>
    <name evidence="2" type="ORF">NCTC11429_02750</name>
</gene>
<feature type="signal peptide" evidence="1">
    <location>
        <begin position="1"/>
        <end position="19"/>
    </location>
</feature>
<evidence type="ECO:0000313" key="3">
    <source>
        <dbReference type="Proteomes" id="UP000308196"/>
    </source>
</evidence>
<proteinExistence type="predicted"/>
<dbReference type="Proteomes" id="UP000308196">
    <property type="component" value="Chromosome"/>
</dbReference>
<feature type="chain" id="PRO_5020349853" evidence="1">
    <location>
        <begin position="20"/>
        <end position="66"/>
    </location>
</feature>
<evidence type="ECO:0000256" key="1">
    <source>
        <dbReference type="SAM" id="SignalP"/>
    </source>
</evidence>
<evidence type="ECO:0000313" key="2">
    <source>
        <dbReference type="EMBL" id="VTR42790.1"/>
    </source>
</evidence>
<accession>A0A4U9V828</accession>
<dbReference type="GeneID" id="78463454"/>
<organism evidence="2 3">
    <name type="scientific">Sphingobacterium thalpophilum</name>
    <dbReference type="NCBI Taxonomy" id="259"/>
    <lineage>
        <taxon>Bacteria</taxon>
        <taxon>Pseudomonadati</taxon>
        <taxon>Bacteroidota</taxon>
        <taxon>Sphingobacteriia</taxon>
        <taxon>Sphingobacteriales</taxon>
        <taxon>Sphingobacteriaceae</taxon>
        <taxon>Sphingobacterium</taxon>
    </lineage>
</organism>
<dbReference type="RefSeq" id="WP_028072261.1">
    <property type="nucleotide sequence ID" value="NZ_JBPFQZ010000004.1"/>
</dbReference>